<feature type="domain" description="SsuA/THI5-like" evidence="5">
    <location>
        <begin position="61"/>
        <end position="273"/>
    </location>
</feature>
<dbReference type="Gene3D" id="3.40.190.10">
    <property type="entry name" value="Periplasmic binding protein-like II"/>
    <property type="match status" value="2"/>
</dbReference>
<protein>
    <recommendedName>
        <fullName evidence="5">SsuA/THI5-like domain-containing protein</fullName>
    </recommendedName>
</protein>
<evidence type="ECO:0000256" key="4">
    <source>
        <dbReference type="SAM" id="SignalP"/>
    </source>
</evidence>
<evidence type="ECO:0000256" key="2">
    <source>
        <dbReference type="ARBA" id="ARBA00010742"/>
    </source>
</evidence>
<dbReference type="Pfam" id="PF09084">
    <property type="entry name" value="NMT1"/>
    <property type="match status" value="1"/>
</dbReference>
<comment type="caution">
    <text evidence="6">The sequence shown here is derived from an EMBL/GenBank/DDBJ whole genome shotgun (WGS) entry which is preliminary data.</text>
</comment>
<sequence length="345" mass="37667">MKQLNKSFCFPFFVLLSLFMLVLAGCSGNQNAAPKEDSSADPKASASGKIIIAEPVRNLGYLPLYVAIDQGFFEGLDVSVTTLTGGGAHTNAVLTDQAWGFIGGPEHNAFAKAKGADLRSIINVVNRGNVYFTVAKDEKVPNSEDLAEYFKGKKIATGFYGGTPNSITRYYLAQLGLDVKKDITLLEVDNPAMTAIIDKGQADVAVISEPILTEGINEGIWTEPMVNIPADLGPYAYSTVNVKLETIENDPETVQRFVDGMKKGLEYVKNNPEGSFDIAKKEFPTMDVGVLKKTLDRSYEDELWVYSGEVTEQSVETNLSVVKNAGLLKTDIQYDEIVDMTFVNK</sequence>
<dbReference type="OrthoDB" id="9815602at2"/>
<keyword evidence="7" id="KW-1185">Reference proteome</keyword>
<dbReference type="GO" id="GO:0042597">
    <property type="term" value="C:periplasmic space"/>
    <property type="evidence" value="ECO:0007669"/>
    <property type="project" value="UniProtKB-SubCell"/>
</dbReference>
<gene>
    <name evidence="6" type="ORF">BTO28_13245</name>
</gene>
<dbReference type="InterPro" id="IPR015168">
    <property type="entry name" value="SsuA/THI5"/>
</dbReference>
<name>A0A1V2A5J7_9BACI</name>
<organism evidence="6 7">
    <name type="scientific">Domibacillus epiphyticus</name>
    <dbReference type="NCBI Taxonomy" id="1714355"/>
    <lineage>
        <taxon>Bacteria</taxon>
        <taxon>Bacillati</taxon>
        <taxon>Bacillota</taxon>
        <taxon>Bacilli</taxon>
        <taxon>Bacillales</taxon>
        <taxon>Bacillaceae</taxon>
        <taxon>Domibacillus</taxon>
    </lineage>
</organism>
<dbReference type="STRING" id="1714355.BTO28_13245"/>
<dbReference type="Proteomes" id="UP000188613">
    <property type="component" value="Unassembled WGS sequence"/>
</dbReference>
<dbReference type="PANTHER" id="PTHR30024">
    <property type="entry name" value="ALIPHATIC SULFONATES-BINDING PROTEIN-RELATED"/>
    <property type="match status" value="1"/>
</dbReference>
<dbReference type="PANTHER" id="PTHR30024:SF47">
    <property type="entry name" value="TAURINE-BINDING PERIPLASMIC PROTEIN"/>
    <property type="match status" value="1"/>
</dbReference>
<reference evidence="6 7" key="1">
    <citation type="submission" date="2016-12" db="EMBL/GenBank/DDBJ databases">
        <title>Domibacillus sp. SAB 38T whole genome sequencing.</title>
        <authorList>
            <person name="Verma A."/>
            <person name="Ojha A.K."/>
            <person name="Krishnamurthi S."/>
        </authorList>
    </citation>
    <scope>NUCLEOTIDE SEQUENCE [LARGE SCALE GENOMIC DNA]</scope>
    <source>
        <strain evidence="6 7">SAB 38</strain>
    </source>
</reference>
<evidence type="ECO:0000256" key="1">
    <source>
        <dbReference type="ARBA" id="ARBA00004418"/>
    </source>
</evidence>
<keyword evidence="3 4" id="KW-0732">Signal</keyword>
<evidence type="ECO:0000313" key="7">
    <source>
        <dbReference type="Proteomes" id="UP000188613"/>
    </source>
</evidence>
<comment type="similarity">
    <text evidence="2">Belongs to the bacterial solute-binding protein SsuA/TauA family.</text>
</comment>
<proteinExistence type="inferred from homology"/>
<dbReference type="AlphaFoldDB" id="A0A1V2A5J7"/>
<evidence type="ECO:0000259" key="5">
    <source>
        <dbReference type="Pfam" id="PF09084"/>
    </source>
</evidence>
<accession>A0A1V2A5J7</accession>
<dbReference type="PROSITE" id="PS51257">
    <property type="entry name" value="PROKAR_LIPOPROTEIN"/>
    <property type="match status" value="1"/>
</dbReference>
<dbReference type="RefSeq" id="WP_076767030.1">
    <property type="nucleotide sequence ID" value="NZ_MSFI01000022.1"/>
</dbReference>
<comment type="subcellular location">
    <subcellularLocation>
        <location evidence="1">Periplasm</location>
    </subcellularLocation>
</comment>
<feature type="signal peptide" evidence="4">
    <location>
        <begin position="1"/>
        <end position="32"/>
    </location>
</feature>
<dbReference type="EMBL" id="MSFI01000022">
    <property type="protein sequence ID" value="OMP66256.1"/>
    <property type="molecule type" value="Genomic_DNA"/>
</dbReference>
<evidence type="ECO:0000313" key="6">
    <source>
        <dbReference type="EMBL" id="OMP66256.1"/>
    </source>
</evidence>
<dbReference type="SUPFAM" id="SSF53850">
    <property type="entry name" value="Periplasmic binding protein-like II"/>
    <property type="match status" value="1"/>
</dbReference>
<feature type="chain" id="PRO_5010692866" description="SsuA/THI5-like domain-containing protein" evidence="4">
    <location>
        <begin position="33"/>
        <end position="345"/>
    </location>
</feature>
<evidence type="ECO:0000256" key="3">
    <source>
        <dbReference type="ARBA" id="ARBA00022729"/>
    </source>
</evidence>